<evidence type="ECO:0000313" key="2">
    <source>
        <dbReference type="EMBL" id="GEB52210.1"/>
    </source>
</evidence>
<dbReference type="Proteomes" id="UP000319210">
    <property type="component" value="Unassembled WGS sequence"/>
</dbReference>
<sequence>MSEPCAAFGAGHGDQSGRCRVSEAGSDGAGGGEPVRDAGDAEAEDADGPAEDAPSVLLDDDTGVDDSPPCGRAPCPPSPPPSPQPAPAASASTAASAVPIRAGRAEPARAGPADEGEHRADRALRMGRPPERGWDVHRAFGRAPRRAV</sequence>
<protein>
    <submittedName>
        <fullName evidence="2">Uncharacterized protein</fullName>
    </submittedName>
</protein>
<gene>
    <name evidence="2" type="ORF">SCA03_47610</name>
</gene>
<feature type="compositionally biased region" description="Pro residues" evidence="1">
    <location>
        <begin position="74"/>
        <end position="86"/>
    </location>
</feature>
<feature type="region of interest" description="Disordered" evidence="1">
    <location>
        <begin position="1"/>
        <end position="148"/>
    </location>
</feature>
<feature type="compositionally biased region" description="Low complexity" evidence="1">
    <location>
        <begin position="87"/>
        <end position="102"/>
    </location>
</feature>
<keyword evidence="3" id="KW-1185">Reference proteome</keyword>
<comment type="caution">
    <text evidence="2">The sequence shown here is derived from an EMBL/GenBank/DDBJ whole genome shotgun (WGS) entry which is preliminary data.</text>
</comment>
<feature type="compositionally biased region" description="Basic and acidic residues" evidence="1">
    <location>
        <begin position="115"/>
        <end position="138"/>
    </location>
</feature>
<feature type="compositionally biased region" description="Acidic residues" evidence="1">
    <location>
        <begin position="40"/>
        <end position="50"/>
    </location>
</feature>
<dbReference type="AlphaFoldDB" id="A0A4Y3R8Q1"/>
<name>A0A4Y3R8Q1_STRCI</name>
<evidence type="ECO:0000256" key="1">
    <source>
        <dbReference type="SAM" id="MobiDB-lite"/>
    </source>
</evidence>
<evidence type="ECO:0000313" key="3">
    <source>
        <dbReference type="Proteomes" id="UP000319210"/>
    </source>
</evidence>
<accession>A0A4Y3R8Q1</accession>
<proteinExistence type="predicted"/>
<feature type="compositionally biased region" description="Basic residues" evidence="1">
    <location>
        <begin position="139"/>
        <end position="148"/>
    </location>
</feature>
<reference evidence="2 3" key="1">
    <citation type="submission" date="2019-06" db="EMBL/GenBank/DDBJ databases">
        <title>Whole genome shotgun sequence of Streptomyces cacaoi subsp. cacaoi NBRC 12748.</title>
        <authorList>
            <person name="Hosoyama A."/>
            <person name="Uohara A."/>
            <person name="Ohji S."/>
            <person name="Ichikawa N."/>
        </authorList>
    </citation>
    <scope>NUCLEOTIDE SEQUENCE [LARGE SCALE GENOMIC DNA]</scope>
    <source>
        <strain evidence="2 3">NBRC 12748</strain>
    </source>
</reference>
<dbReference type="EMBL" id="BJMM01000028">
    <property type="protein sequence ID" value="GEB52210.1"/>
    <property type="molecule type" value="Genomic_DNA"/>
</dbReference>
<organism evidence="2 3">
    <name type="scientific">Streptomyces cacaoi</name>
    <dbReference type="NCBI Taxonomy" id="1898"/>
    <lineage>
        <taxon>Bacteria</taxon>
        <taxon>Bacillati</taxon>
        <taxon>Actinomycetota</taxon>
        <taxon>Actinomycetes</taxon>
        <taxon>Kitasatosporales</taxon>
        <taxon>Streptomycetaceae</taxon>
        <taxon>Streptomyces</taxon>
    </lineage>
</organism>